<dbReference type="EMBL" id="JEMC01004027">
    <property type="protein sequence ID" value="KYF76485.1"/>
    <property type="molecule type" value="Genomic_DNA"/>
</dbReference>
<dbReference type="Proteomes" id="UP000075515">
    <property type="component" value="Unassembled WGS sequence"/>
</dbReference>
<reference evidence="1 2" key="1">
    <citation type="submission" date="2014-02" db="EMBL/GenBank/DDBJ databases">
        <title>The small core and large imbalanced accessory genome model reveals a collaborative survival strategy of Sorangium cellulosum strains in nature.</title>
        <authorList>
            <person name="Han K."/>
            <person name="Peng R."/>
            <person name="Blom J."/>
            <person name="Li Y.-Z."/>
        </authorList>
    </citation>
    <scope>NUCLEOTIDE SEQUENCE [LARGE SCALE GENOMIC DNA]</scope>
    <source>
        <strain evidence="1 2">So0149</strain>
    </source>
</reference>
<gene>
    <name evidence="1" type="ORF">BE18_06840</name>
</gene>
<comment type="caution">
    <text evidence="1">The sequence shown here is derived from an EMBL/GenBank/DDBJ whole genome shotgun (WGS) entry which is preliminary data.</text>
</comment>
<protein>
    <submittedName>
        <fullName evidence="1">Uncharacterized protein</fullName>
    </submittedName>
</protein>
<organism evidence="1 2">
    <name type="scientific">Sorangium cellulosum</name>
    <name type="common">Polyangium cellulosum</name>
    <dbReference type="NCBI Taxonomy" id="56"/>
    <lineage>
        <taxon>Bacteria</taxon>
        <taxon>Pseudomonadati</taxon>
        <taxon>Myxococcota</taxon>
        <taxon>Polyangia</taxon>
        <taxon>Polyangiales</taxon>
        <taxon>Polyangiaceae</taxon>
        <taxon>Sorangium</taxon>
    </lineage>
</organism>
<evidence type="ECO:0000313" key="2">
    <source>
        <dbReference type="Proteomes" id="UP000075515"/>
    </source>
</evidence>
<proteinExistence type="predicted"/>
<evidence type="ECO:0000313" key="1">
    <source>
        <dbReference type="EMBL" id="KYF76485.1"/>
    </source>
</evidence>
<accession>A0A150SQC2</accession>
<name>A0A150SQC2_SORCE</name>
<dbReference type="AlphaFoldDB" id="A0A150SQC2"/>
<sequence>MEDPKLYLHVERLKEGLISLAKSMLCVADSGYFDDGEAEREEAELVCIAKRFEHDAVLKSMKNMSLQMRLVDEKIDGIETLLSGRYKAGAVDWTSDLDDPAPK</sequence>